<dbReference type="InParanoid" id="F2TX90"/>
<feature type="compositionally biased region" description="Polar residues" evidence="1">
    <location>
        <begin position="635"/>
        <end position="658"/>
    </location>
</feature>
<evidence type="ECO:0000313" key="2">
    <source>
        <dbReference type="EMBL" id="EGD75999.1"/>
    </source>
</evidence>
<keyword evidence="3" id="KW-1185">Reference proteome</keyword>
<feature type="region of interest" description="Disordered" evidence="1">
    <location>
        <begin position="430"/>
        <end position="455"/>
    </location>
</feature>
<reference evidence="2" key="1">
    <citation type="submission" date="2009-08" db="EMBL/GenBank/DDBJ databases">
        <title>Annotation of Salpingoeca rosetta.</title>
        <authorList>
            <consortium name="The Broad Institute Genome Sequencing Platform"/>
            <person name="Russ C."/>
            <person name="Cuomo C."/>
            <person name="Burger G."/>
            <person name="Gray M.W."/>
            <person name="Holland P.W.H."/>
            <person name="King N."/>
            <person name="Lang F.B.F."/>
            <person name="Roger A.J."/>
            <person name="Ruiz-Trillo I."/>
            <person name="Young S.K."/>
            <person name="Zeng Q."/>
            <person name="Gargeya S."/>
            <person name="Alvarado L."/>
            <person name="Berlin A."/>
            <person name="Chapman S.B."/>
            <person name="Chen Z."/>
            <person name="Freedman E."/>
            <person name="Gellesch M."/>
            <person name="Goldberg J."/>
            <person name="Griggs A."/>
            <person name="Gujja S."/>
            <person name="Heilman E."/>
            <person name="Heiman D."/>
            <person name="Howarth C."/>
            <person name="Mehta T."/>
            <person name="Neiman D."/>
            <person name="Pearson M."/>
            <person name="Roberts A."/>
            <person name="Saif S."/>
            <person name="Shea T."/>
            <person name="Shenoy N."/>
            <person name="Sisk P."/>
            <person name="Stolte C."/>
            <person name="Sykes S."/>
            <person name="White J."/>
            <person name="Yandava C."/>
            <person name="Haas B."/>
            <person name="Nusbaum C."/>
            <person name="Birren B."/>
        </authorList>
    </citation>
    <scope>NUCLEOTIDE SEQUENCE [LARGE SCALE GENOMIC DNA]</scope>
    <source>
        <strain evidence="2">ATCC 50818</strain>
    </source>
</reference>
<feature type="compositionally biased region" description="Low complexity" evidence="1">
    <location>
        <begin position="676"/>
        <end position="690"/>
    </location>
</feature>
<dbReference type="EMBL" id="GL832956">
    <property type="protein sequence ID" value="EGD75999.1"/>
    <property type="molecule type" value="Genomic_DNA"/>
</dbReference>
<evidence type="ECO:0000256" key="1">
    <source>
        <dbReference type="SAM" id="MobiDB-lite"/>
    </source>
</evidence>
<evidence type="ECO:0000313" key="3">
    <source>
        <dbReference type="Proteomes" id="UP000007799"/>
    </source>
</evidence>
<feature type="compositionally biased region" description="Polar residues" evidence="1">
    <location>
        <begin position="51"/>
        <end position="60"/>
    </location>
</feature>
<feature type="compositionally biased region" description="Low complexity" evidence="1">
    <location>
        <begin position="590"/>
        <end position="600"/>
    </location>
</feature>
<feature type="region of interest" description="Disordered" evidence="1">
    <location>
        <begin position="531"/>
        <end position="600"/>
    </location>
</feature>
<organism evidence="3">
    <name type="scientific">Salpingoeca rosetta (strain ATCC 50818 / BSB-021)</name>
    <dbReference type="NCBI Taxonomy" id="946362"/>
    <lineage>
        <taxon>Eukaryota</taxon>
        <taxon>Choanoflagellata</taxon>
        <taxon>Craspedida</taxon>
        <taxon>Salpingoecidae</taxon>
        <taxon>Salpingoeca</taxon>
    </lineage>
</organism>
<proteinExistence type="predicted"/>
<protein>
    <submittedName>
        <fullName evidence="2">Uncharacterized protein</fullName>
    </submittedName>
</protein>
<dbReference type="Proteomes" id="UP000007799">
    <property type="component" value="Unassembled WGS sequence"/>
</dbReference>
<dbReference type="KEGG" id="sre:PTSG_00706"/>
<name>F2TX90_SALR5</name>
<feature type="region of interest" description="Disordered" evidence="1">
    <location>
        <begin position="1"/>
        <end position="198"/>
    </location>
</feature>
<feature type="compositionally biased region" description="Basic residues" evidence="1">
    <location>
        <begin position="1"/>
        <end position="15"/>
    </location>
</feature>
<gene>
    <name evidence="2" type="ORF">PTSG_00706</name>
</gene>
<feature type="region of interest" description="Disordered" evidence="1">
    <location>
        <begin position="468"/>
        <end position="503"/>
    </location>
</feature>
<feature type="compositionally biased region" description="Basic and acidic residues" evidence="1">
    <location>
        <begin position="20"/>
        <end position="50"/>
    </location>
</feature>
<sequence length="789" mass="84835">MNKHCRKPHQKKKTGVKVPDWNKIHAKEERRKQNRLEKLKKPTTKVEEFHFNTTAPSPSGRQEPGTLKVYEDTDSKRRASPRPQGQASKANEDNAFLAHPSSLNAILSANDTEQLHQKQRPPATPSAPPTTSALESVLTRERLEAHRRRRETIALAKSVKPSPRRRHPGAQRSLLHSRSAASQQHHAPVTPGRLGLGASKGVNVRRETLAGGAVAAAPSLSASVAATPAVSRSGHAANHQQDAEDGSGFEPDAGSKEAIVNNTGLSDAWATTPLRQTLCPSGMRAAERRRQFFEQTPARHHHRMGTTPKTHVHRARRHPEKQQQQQCEGDGEGARVPAAHGSNAHAAMLRTPSDEHLRRAPKSPKTKPSLVSHRETLLTPHRTMQAMPAGTQVEQAERARAVNANENAEAAVTTGTAGLRLSVQRLSQSIMKSTQRQGRTRNAGSGGNTGSVGHIRSFNARIADALQEEENEDEGRQGGVKESSVGGNTPAPPPSLQRVSSRRHVLEAELARIRAEEERLERELLAEAGLQRRGSEYSDAHDDDDDGGDRNVEGEGGVGGNTKTHALHTLPVVVEEEEHEGEGHEESEHTGAATASTHSDSAATRLVDAFDLVQQLRRDIDGAATTAPTVMATVNSSGRSATTHSTCTTPSASNTSSNRSEHAAPGINGHAAPMPASNATTADSSAAYATAHDDEGEDEELVAIFFNAVANTLQGTAPPMLEPRLPGDPVAERLHQLSVEEDKEFERRVSTDGTDLPLGMFRPITSASCVNTPSTTSMLPAALAQLPQH</sequence>
<feature type="region of interest" description="Disordered" evidence="1">
    <location>
        <begin position="635"/>
        <end position="694"/>
    </location>
</feature>
<dbReference type="AlphaFoldDB" id="F2TX90"/>
<feature type="compositionally biased region" description="Polar residues" evidence="1">
    <location>
        <begin position="101"/>
        <end position="112"/>
    </location>
</feature>
<dbReference type="GeneID" id="16078770"/>
<feature type="region of interest" description="Disordered" evidence="1">
    <location>
        <begin position="350"/>
        <end position="372"/>
    </location>
</feature>
<accession>F2TX90</accession>
<feature type="compositionally biased region" description="Polar residues" evidence="1">
    <location>
        <begin position="430"/>
        <end position="443"/>
    </location>
</feature>
<feature type="compositionally biased region" description="Basic residues" evidence="1">
    <location>
        <begin position="298"/>
        <end position="319"/>
    </location>
</feature>
<feature type="region of interest" description="Disordered" evidence="1">
    <location>
        <begin position="231"/>
        <end position="256"/>
    </location>
</feature>
<feature type="compositionally biased region" description="Polar residues" evidence="1">
    <location>
        <begin position="174"/>
        <end position="185"/>
    </location>
</feature>
<dbReference type="RefSeq" id="XP_004998174.1">
    <property type="nucleotide sequence ID" value="XM_004998117.1"/>
</dbReference>
<feature type="region of interest" description="Disordered" evidence="1">
    <location>
        <begin position="294"/>
        <end position="338"/>
    </location>
</feature>